<sequence length="147" mass="15834">MGSVPYPAISVAPFREPRTGTGVPRIAAVEDVGNLLQRVVSWETACAEAFVRAEPQYPLQQLVPPLRRETQVANLRPGAEAGVGEGDQLRRCVVARLAQLIGEALQLAIKVVHAGIPVIAGRRLLTPTQRGQAFVLPRITSESRNPS</sequence>
<keyword evidence="1" id="KW-0614">Plasmid</keyword>
<dbReference type="Proteomes" id="UP000255505">
    <property type="component" value="Plasmid III"/>
</dbReference>
<reference evidence="1 2" key="1">
    <citation type="submission" date="2018-01" db="EMBL/GenBank/DDBJ databases">
        <authorList>
            <person name="Gaut B.S."/>
            <person name="Morton B.R."/>
            <person name="Clegg M.T."/>
            <person name="Duvall M.R."/>
        </authorList>
    </citation>
    <scope>NUCLEOTIDE SEQUENCE [LARGE SCALE GENOMIC DNA]</scope>
    <source>
        <strain evidence="1">Cupriavidus taiwanensis LMG 19425</strain>
        <plasmid evidence="2">Plasmid iii</plasmid>
    </source>
</reference>
<organism evidence="1 2">
    <name type="scientific">Cupriavidus taiwanensis</name>
    <dbReference type="NCBI Taxonomy" id="164546"/>
    <lineage>
        <taxon>Bacteria</taxon>
        <taxon>Pseudomonadati</taxon>
        <taxon>Pseudomonadota</taxon>
        <taxon>Betaproteobacteria</taxon>
        <taxon>Burkholderiales</taxon>
        <taxon>Burkholderiaceae</taxon>
        <taxon>Cupriavidus</taxon>
    </lineage>
</organism>
<evidence type="ECO:0000313" key="2">
    <source>
        <dbReference type="Proteomes" id="UP000255505"/>
    </source>
</evidence>
<evidence type="ECO:0000313" key="1">
    <source>
        <dbReference type="EMBL" id="SPK77032.1"/>
    </source>
</evidence>
<geneLocation type="plasmid" evidence="1">
    <name>III</name>
</geneLocation>
<gene>
    <name evidence="1" type="ORF">CT19425_P20004</name>
</gene>
<name>A0A375IUE5_9BURK</name>
<protein>
    <submittedName>
        <fullName evidence="1">Uncharacterized protein</fullName>
    </submittedName>
</protein>
<proteinExistence type="predicted"/>
<dbReference type="AlphaFoldDB" id="A0A375IUE5"/>
<dbReference type="EMBL" id="LT991978">
    <property type="protein sequence ID" value="SPK77032.1"/>
    <property type="molecule type" value="Genomic_DNA"/>
</dbReference>
<accession>A0A375IUE5</accession>